<dbReference type="AlphaFoldDB" id="A0AAU9E5T0"/>
<dbReference type="Gene3D" id="3.30.450.20">
    <property type="entry name" value="PAS domain"/>
    <property type="match status" value="1"/>
</dbReference>
<reference evidence="1 2" key="1">
    <citation type="submission" date="2023-08" db="EMBL/GenBank/DDBJ databases">
        <title>Helicovermis profunda gen. nov., sp. nov., a novel mesophilic, fermentative bacterium within the Bacillota from a deep-sea hydrothermal vent chimney.</title>
        <authorList>
            <person name="Miyazaki U."/>
            <person name="Mizutani D."/>
            <person name="Hashimoto Y."/>
            <person name="Tame A."/>
            <person name="Sawayama S."/>
            <person name="Miyazaki J."/>
            <person name="Takai K."/>
            <person name="Nakagawa S."/>
        </authorList>
    </citation>
    <scope>NUCLEOTIDE SEQUENCE [LARGE SCALE GENOMIC DNA]</scope>
    <source>
        <strain evidence="1 2">S502</strain>
    </source>
</reference>
<sequence length="284" mass="32579">MVSLKLISEYVSQTANIIGGVLELDVLIVDNKLRVIGDSNLVSISQNDCIKKSSMLAKVMMDKKSIIFNSKEENIGCLNCNQKDQCVVEMIIGIPVFYANKVLGSVGIIANSPYDKDKMINNKENYLKFIDRMIELIINKITEKQAFEEISLLKKRMEVVFNSIDYFLILVSKDGEIIQTNINFKNIFERKLPRNLKEILDENFVESLLSNREEIKYKEVKIYKKFDFILSSKPVILDQKDQGAILTLRSIKDSAVKMNELYTHSMDVDFEDLVGERSNSKTYS</sequence>
<evidence type="ECO:0000313" key="2">
    <source>
        <dbReference type="Proteomes" id="UP001321786"/>
    </source>
</evidence>
<protein>
    <submittedName>
        <fullName evidence="1">Uncharacterized protein</fullName>
    </submittedName>
</protein>
<evidence type="ECO:0000313" key="1">
    <source>
        <dbReference type="EMBL" id="BEP29828.1"/>
    </source>
</evidence>
<dbReference type="EMBL" id="AP028654">
    <property type="protein sequence ID" value="BEP29828.1"/>
    <property type="molecule type" value="Genomic_DNA"/>
</dbReference>
<dbReference type="KEGG" id="hprf:HLPR_21590"/>
<dbReference type="Gene3D" id="3.30.450.40">
    <property type="match status" value="1"/>
</dbReference>
<dbReference type="RefSeq" id="WP_338535441.1">
    <property type="nucleotide sequence ID" value="NZ_AP028654.1"/>
</dbReference>
<proteinExistence type="predicted"/>
<name>A0AAU9E5T0_9FIRM</name>
<organism evidence="1 2">
    <name type="scientific">Helicovermis profundi</name>
    <dbReference type="NCBI Taxonomy" id="3065157"/>
    <lineage>
        <taxon>Bacteria</taxon>
        <taxon>Bacillati</taxon>
        <taxon>Bacillota</taxon>
        <taxon>Clostridia</taxon>
        <taxon>Helicovermis</taxon>
    </lineage>
</organism>
<gene>
    <name evidence="1" type="ORF">HLPR_21590</name>
</gene>
<keyword evidence="2" id="KW-1185">Reference proteome</keyword>
<dbReference type="Proteomes" id="UP001321786">
    <property type="component" value="Chromosome"/>
</dbReference>
<dbReference type="InterPro" id="IPR029016">
    <property type="entry name" value="GAF-like_dom_sf"/>
</dbReference>
<accession>A0AAU9E5T0</accession>